<dbReference type="RefSeq" id="WP_126990587.1">
    <property type="nucleotide sequence ID" value="NZ_JTFC01000031.1"/>
</dbReference>
<accession>A0A433RSE8</accession>
<dbReference type="Proteomes" id="UP000288623">
    <property type="component" value="Unassembled WGS sequence"/>
</dbReference>
<evidence type="ECO:0000313" key="1">
    <source>
        <dbReference type="EMBL" id="RUS55087.1"/>
    </source>
</evidence>
<dbReference type="Pfam" id="PF17356">
    <property type="entry name" value="PBSX_XtrA"/>
    <property type="match status" value="1"/>
</dbReference>
<comment type="caution">
    <text evidence="1">The sequence shown here is derived from an EMBL/GenBank/DDBJ whole genome shotgun (WGS) entry which is preliminary data.</text>
</comment>
<dbReference type="InterPro" id="IPR035530">
    <property type="entry name" value="PBSX_XtrA"/>
</dbReference>
<dbReference type="EMBL" id="JTFC01000031">
    <property type="protein sequence ID" value="RUS55087.1"/>
    <property type="molecule type" value="Genomic_DNA"/>
</dbReference>
<reference evidence="1 2" key="1">
    <citation type="submission" date="2014-11" db="EMBL/GenBank/DDBJ databases">
        <title>Genome sequence and analysis of novel Kurthia sp.</title>
        <authorList>
            <person name="Lawson J.N."/>
            <person name="Gonzalez J.E."/>
            <person name="Rinauldi L."/>
            <person name="Xuan Z."/>
            <person name="Firman A."/>
            <person name="Shaddox L."/>
            <person name="Trudeau A."/>
            <person name="Shah S."/>
            <person name="Reiman D."/>
        </authorList>
    </citation>
    <scope>NUCLEOTIDE SEQUENCE [LARGE SCALE GENOMIC DNA]</scope>
    <source>
        <strain evidence="1 2">3B1D</strain>
    </source>
</reference>
<name>A0A433RSE8_9BACL</name>
<sequence>MRLQEVQLDSSNNLLLDIMKLPPTCVIVISDGKAKLSELPAFAETNIVTHGGKVKRIRWNEGEEF</sequence>
<proteinExistence type="predicted"/>
<dbReference type="AlphaFoldDB" id="A0A433RSE8"/>
<gene>
    <name evidence="1" type="ORF">QI30_08980</name>
</gene>
<protein>
    <submittedName>
        <fullName evidence="1">Uncharacterized protein</fullName>
    </submittedName>
</protein>
<organism evidence="1 2">
    <name type="scientific">Candidatus Kurthia intestinigallinarum</name>
    <dbReference type="NCBI Taxonomy" id="1562256"/>
    <lineage>
        <taxon>Bacteria</taxon>
        <taxon>Bacillati</taxon>
        <taxon>Bacillota</taxon>
        <taxon>Bacilli</taxon>
        <taxon>Bacillales</taxon>
        <taxon>Caryophanaceae</taxon>
        <taxon>Kurthia</taxon>
    </lineage>
</organism>
<evidence type="ECO:0000313" key="2">
    <source>
        <dbReference type="Proteomes" id="UP000288623"/>
    </source>
</evidence>
<keyword evidence="2" id="KW-1185">Reference proteome</keyword>
<dbReference type="OrthoDB" id="2738462at2"/>